<reference evidence="3 4" key="1">
    <citation type="submission" date="2019-11" db="EMBL/GenBank/DDBJ databases">
        <title>Genome sequences of 17 halophilic strains isolated from different environments.</title>
        <authorList>
            <person name="Furrow R.E."/>
        </authorList>
    </citation>
    <scope>NUCLEOTIDE SEQUENCE [LARGE SCALE GENOMIC DNA]</scope>
    <source>
        <strain evidence="3 4">22507_15_FS</strain>
    </source>
</reference>
<dbReference type="AlphaFoldDB" id="A0A9X4YD45"/>
<feature type="compositionally biased region" description="Acidic residues" evidence="1">
    <location>
        <begin position="94"/>
        <end position="103"/>
    </location>
</feature>
<gene>
    <name evidence="3" type="ORF">GLW01_12655</name>
</gene>
<evidence type="ECO:0000313" key="4">
    <source>
        <dbReference type="Proteomes" id="UP000460751"/>
    </source>
</evidence>
<evidence type="ECO:0000259" key="2">
    <source>
        <dbReference type="Pfam" id="PF13511"/>
    </source>
</evidence>
<comment type="caution">
    <text evidence="3">The sequence shown here is derived from an EMBL/GenBank/DDBJ whole genome shotgun (WGS) entry which is preliminary data.</text>
</comment>
<feature type="domain" description="DUF4124" evidence="2">
    <location>
        <begin position="65"/>
        <end position="113"/>
    </location>
</feature>
<organism evidence="3 4">
    <name type="scientific">Vreelandella halophila</name>
    <dbReference type="NCBI Taxonomy" id="86177"/>
    <lineage>
        <taxon>Bacteria</taxon>
        <taxon>Pseudomonadati</taxon>
        <taxon>Pseudomonadota</taxon>
        <taxon>Gammaproteobacteria</taxon>
        <taxon>Oceanospirillales</taxon>
        <taxon>Halomonadaceae</taxon>
        <taxon>Vreelandella</taxon>
    </lineage>
</organism>
<feature type="region of interest" description="Disordered" evidence="1">
    <location>
        <begin position="89"/>
        <end position="136"/>
    </location>
</feature>
<dbReference type="Proteomes" id="UP000460751">
    <property type="component" value="Unassembled WGS sequence"/>
</dbReference>
<feature type="compositionally biased region" description="Basic and acidic residues" evidence="1">
    <location>
        <begin position="116"/>
        <end position="128"/>
    </location>
</feature>
<dbReference type="InterPro" id="IPR025392">
    <property type="entry name" value="DUF4124"/>
</dbReference>
<dbReference type="Pfam" id="PF13511">
    <property type="entry name" value="DUF4124"/>
    <property type="match status" value="1"/>
</dbReference>
<evidence type="ECO:0000313" key="3">
    <source>
        <dbReference type="EMBL" id="MYL27637.1"/>
    </source>
</evidence>
<proteinExistence type="predicted"/>
<dbReference type="EMBL" id="WMEX01000007">
    <property type="protein sequence ID" value="MYL27637.1"/>
    <property type="molecule type" value="Genomic_DNA"/>
</dbReference>
<accession>A0A9X4YD45</accession>
<name>A0A9X4YD45_9GAMM</name>
<protein>
    <submittedName>
        <fullName evidence="3">DUF4124 domain-containing protein</fullName>
    </submittedName>
</protein>
<evidence type="ECO:0000256" key="1">
    <source>
        <dbReference type="SAM" id="MobiDB-lite"/>
    </source>
</evidence>
<sequence length="232" mass="25592">MRHVLLRVNTAPVPVRTRPGATRAGFFVALATRCLNNRERISVRPESGGSVFRSTIALTALVLAFLLPLCSSTVAGEIYRHVDENGNVTYSDEPAGDDSEAMELDPLPEVSLPDGAARERRNSEREGDGGNNEKQGYESIEITQPEHDSAFWRGDGLVVVRIQSQPSLRSGHRFALELDGERTRQSRSTSFTLENMNRGTHEIVIHVVNANGETISSSDVTRFTLHRPSQLN</sequence>
<keyword evidence="4" id="KW-1185">Reference proteome</keyword>